<protein>
    <submittedName>
        <fullName evidence="1">Os02g0825367 protein</fullName>
    </submittedName>
</protein>
<accession>A0A0P0VRG6</accession>
<gene>
    <name evidence="1" type="ordered locus">Os02g0825367</name>
    <name evidence="1" type="ORF">OSNPB_020825367</name>
</gene>
<dbReference type="AlphaFoldDB" id="A0A0P0VRG6"/>
<dbReference type="EMBL" id="AP014958">
    <property type="protein sequence ID" value="BAS81678.1"/>
    <property type="molecule type" value="Genomic_DNA"/>
</dbReference>
<name>A0A0P0VRG6_ORYSJ</name>
<sequence>MVPNCDAHLLQGGCGLKKETCPSDITFFREFIQIQNLQILENRRQQFRALRMNPNLQYISIIKDSDLCQEQGTNNQRGLLKVNYLLT</sequence>
<reference evidence="2" key="1">
    <citation type="journal article" date="2005" name="Nature">
        <title>The map-based sequence of the rice genome.</title>
        <authorList>
            <consortium name="International rice genome sequencing project (IRGSP)"/>
            <person name="Matsumoto T."/>
            <person name="Wu J."/>
            <person name="Kanamori H."/>
            <person name="Katayose Y."/>
            <person name="Fujisawa M."/>
            <person name="Namiki N."/>
            <person name="Mizuno H."/>
            <person name="Yamamoto K."/>
            <person name="Antonio B.A."/>
            <person name="Baba T."/>
            <person name="Sakata K."/>
            <person name="Nagamura Y."/>
            <person name="Aoki H."/>
            <person name="Arikawa K."/>
            <person name="Arita K."/>
            <person name="Bito T."/>
            <person name="Chiden Y."/>
            <person name="Fujitsuka N."/>
            <person name="Fukunaka R."/>
            <person name="Hamada M."/>
            <person name="Harada C."/>
            <person name="Hayashi A."/>
            <person name="Hijishita S."/>
            <person name="Honda M."/>
            <person name="Hosokawa S."/>
            <person name="Ichikawa Y."/>
            <person name="Idonuma A."/>
            <person name="Iijima M."/>
            <person name="Ikeda M."/>
            <person name="Ikeno M."/>
            <person name="Ito K."/>
            <person name="Ito S."/>
            <person name="Ito T."/>
            <person name="Ito Y."/>
            <person name="Ito Y."/>
            <person name="Iwabuchi A."/>
            <person name="Kamiya K."/>
            <person name="Karasawa W."/>
            <person name="Kurita K."/>
            <person name="Katagiri S."/>
            <person name="Kikuta A."/>
            <person name="Kobayashi H."/>
            <person name="Kobayashi N."/>
            <person name="Machita K."/>
            <person name="Maehara T."/>
            <person name="Masukawa M."/>
            <person name="Mizubayashi T."/>
            <person name="Mukai Y."/>
            <person name="Nagasaki H."/>
            <person name="Nagata Y."/>
            <person name="Naito S."/>
            <person name="Nakashima M."/>
            <person name="Nakama Y."/>
            <person name="Nakamichi Y."/>
            <person name="Nakamura M."/>
            <person name="Meguro A."/>
            <person name="Negishi M."/>
            <person name="Ohta I."/>
            <person name="Ohta T."/>
            <person name="Okamoto M."/>
            <person name="Ono N."/>
            <person name="Saji S."/>
            <person name="Sakaguchi M."/>
            <person name="Sakai K."/>
            <person name="Shibata M."/>
            <person name="Shimokawa T."/>
            <person name="Song J."/>
            <person name="Takazaki Y."/>
            <person name="Terasawa K."/>
            <person name="Tsugane M."/>
            <person name="Tsuji K."/>
            <person name="Ueda S."/>
            <person name="Waki K."/>
            <person name="Yamagata H."/>
            <person name="Yamamoto M."/>
            <person name="Yamamoto S."/>
            <person name="Yamane H."/>
            <person name="Yoshiki S."/>
            <person name="Yoshihara R."/>
            <person name="Yukawa K."/>
            <person name="Zhong H."/>
            <person name="Yano M."/>
            <person name="Yuan Q."/>
            <person name="Ouyang S."/>
            <person name="Liu J."/>
            <person name="Jones K.M."/>
            <person name="Gansberger K."/>
            <person name="Moffat K."/>
            <person name="Hill J."/>
            <person name="Bera J."/>
            <person name="Fadrosh D."/>
            <person name="Jin S."/>
            <person name="Johri S."/>
            <person name="Kim M."/>
            <person name="Overton L."/>
            <person name="Reardon M."/>
            <person name="Tsitrin T."/>
            <person name="Vuong H."/>
            <person name="Weaver B."/>
            <person name="Ciecko A."/>
            <person name="Tallon L."/>
            <person name="Jackson J."/>
            <person name="Pai G."/>
            <person name="Aken S.V."/>
            <person name="Utterback T."/>
            <person name="Reidmuller S."/>
            <person name="Feldblyum T."/>
            <person name="Hsiao J."/>
            <person name="Zismann V."/>
            <person name="Iobst S."/>
            <person name="de Vazeille A.R."/>
            <person name="Buell C.R."/>
            <person name="Ying K."/>
            <person name="Li Y."/>
            <person name="Lu T."/>
            <person name="Huang Y."/>
            <person name="Zhao Q."/>
            <person name="Feng Q."/>
            <person name="Zhang L."/>
            <person name="Zhu J."/>
            <person name="Weng Q."/>
            <person name="Mu J."/>
            <person name="Lu Y."/>
            <person name="Fan D."/>
            <person name="Liu Y."/>
            <person name="Guan J."/>
            <person name="Zhang Y."/>
            <person name="Yu S."/>
            <person name="Liu X."/>
            <person name="Zhang Y."/>
            <person name="Hong G."/>
            <person name="Han B."/>
            <person name="Choisne N."/>
            <person name="Demange N."/>
            <person name="Orjeda G."/>
            <person name="Samain S."/>
            <person name="Cattolico L."/>
            <person name="Pelletier E."/>
            <person name="Couloux A."/>
            <person name="Segurens B."/>
            <person name="Wincker P."/>
            <person name="D'Hont A."/>
            <person name="Scarpelli C."/>
            <person name="Weissenbach J."/>
            <person name="Salanoubat M."/>
            <person name="Quetier F."/>
            <person name="Yu Y."/>
            <person name="Kim H.R."/>
            <person name="Rambo T."/>
            <person name="Currie J."/>
            <person name="Collura K."/>
            <person name="Luo M."/>
            <person name="Yang T."/>
            <person name="Ammiraju J.S.S."/>
            <person name="Engler F."/>
            <person name="Soderlund C."/>
            <person name="Wing R.A."/>
            <person name="Palmer L.E."/>
            <person name="de la Bastide M."/>
            <person name="Spiegel L."/>
            <person name="Nascimento L."/>
            <person name="Zutavern T."/>
            <person name="O'Shaughnessy A."/>
            <person name="Dike S."/>
            <person name="Dedhia N."/>
            <person name="Preston R."/>
            <person name="Balija V."/>
            <person name="McCombie W.R."/>
            <person name="Chow T."/>
            <person name="Chen H."/>
            <person name="Chung M."/>
            <person name="Chen C."/>
            <person name="Shaw J."/>
            <person name="Wu H."/>
            <person name="Hsiao K."/>
            <person name="Chao Y."/>
            <person name="Chu M."/>
            <person name="Cheng C."/>
            <person name="Hour A."/>
            <person name="Lee P."/>
            <person name="Lin S."/>
            <person name="Lin Y."/>
            <person name="Liou J."/>
            <person name="Liu S."/>
            <person name="Hsing Y."/>
            <person name="Raghuvanshi S."/>
            <person name="Mohanty A."/>
            <person name="Bharti A.K."/>
            <person name="Gaur A."/>
            <person name="Gupta V."/>
            <person name="Kumar D."/>
            <person name="Ravi V."/>
            <person name="Vij S."/>
            <person name="Kapur A."/>
            <person name="Khurana P."/>
            <person name="Khurana P."/>
            <person name="Khurana J.P."/>
            <person name="Tyagi A.K."/>
            <person name="Gaikwad K."/>
            <person name="Singh A."/>
            <person name="Dalal V."/>
            <person name="Srivastava S."/>
            <person name="Dixit A."/>
            <person name="Pal A.K."/>
            <person name="Ghazi I.A."/>
            <person name="Yadav M."/>
            <person name="Pandit A."/>
            <person name="Bhargava A."/>
            <person name="Sureshbabu K."/>
            <person name="Batra K."/>
            <person name="Sharma T.R."/>
            <person name="Mohapatra T."/>
            <person name="Singh N.K."/>
            <person name="Messing J."/>
            <person name="Nelson A.B."/>
            <person name="Fuks G."/>
            <person name="Kavchok S."/>
            <person name="Keizer G."/>
            <person name="Linton E."/>
            <person name="Llaca V."/>
            <person name="Song R."/>
            <person name="Tanyolac B."/>
            <person name="Young S."/>
            <person name="Ho-Il K."/>
            <person name="Hahn J.H."/>
            <person name="Sangsakoo G."/>
            <person name="Vanavichit A."/>
            <person name="de Mattos Luiz.A.T."/>
            <person name="Zimmer P.D."/>
            <person name="Malone G."/>
            <person name="Dellagostin O."/>
            <person name="de Oliveira A.C."/>
            <person name="Bevan M."/>
            <person name="Bancroft I."/>
            <person name="Minx P."/>
            <person name="Cordum H."/>
            <person name="Wilson R."/>
            <person name="Cheng Z."/>
            <person name="Jin W."/>
            <person name="Jiang J."/>
            <person name="Leong S.A."/>
            <person name="Iwama H."/>
            <person name="Gojobori T."/>
            <person name="Itoh T."/>
            <person name="Niimura Y."/>
            <person name="Fujii Y."/>
            <person name="Habara T."/>
            <person name="Sakai H."/>
            <person name="Sato Y."/>
            <person name="Wilson G."/>
            <person name="Kumar K."/>
            <person name="McCouch S."/>
            <person name="Juretic N."/>
            <person name="Hoen D."/>
            <person name="Wright S."/>
            <person name="Bruskiewich R."/>
            <person name="Bureau T."/>
            <person name="Miyao A."/>
            <person name="Hirochika H."/>
            <person name="Nishikawa T."/>
            <person name="Kadowaki K."/>
            <person name="Sugiura M."/>
            <person name="Burr B."/>
            <person name="Sasaki T."/>
        </authorList>
    </citation>
    <scope>NUCLEOTIDE SEQUENCE [LARGE SCALE GENOMIC DNA]</scope>
    <source>
        <strain evidence="2">cv. Nipponbare</strain>
    </source>
</reference>
<evidence type="ECO:0000313" key="2">
    <source>
        <dbReference type="Proteomes" id="UP000059680"/>
    </source>
</evidence>
<reference evidence="1 2" key="2">
    <citation type="journal article" date="2013" name="Plant Cell Physiol.">
        <title>Rice Annotation Project Database (RAP-DB): an integrative and interactive database for rice genomics.</title>
        <authorList>
            <person name="Sakai H."/>
            <person name="Lee S.S."/>
            <person name="Tanaka T."/>
            <person name="Numa H."/>
            <person name="Kim J."/>
            <person name="Kawahara Y."/>
            <person name="Wakimoto H."/>
            <person name="Yang C.C."/>
            <person name="Iwamoto M."/>
            <person name="Abe T."/>
            <person name="Yamada Y."/>
            <person name="Muto A."/>
            <person name="Inokuchi H."/>
            <person name="Ikemura T."/>
            <person name="Matsumoto T."/>
            <person name="Sasaki T."/>
            <person name="Itoh T."/>
        </authorList>
    </citation>
    <scope>NUCLEOTIDE SEQUENCE [LARGE SCALE GENOMIC DNA]</scope>
    <source>
        <strain evidence="2">cv. Nipponbare</strain>
    </source>
</reference>
<keyword evidence="2" id="KW-1185">Reference proteome</keyword>
<reference evidence="1 2" key="3">
    <citation type="journal article" date="2013" name="Rice">
        <title>Improvement of the Oryza sativa Nipponbare reference genome using next generation sequence and optical map data.</title>
        <authorList>
            <person name="Kawahara Y."/>
            <person name="de la Bastide M."/>
            <person name="Hamilton J.P."/>
            <person name="Kanamori H."/>
            <person name="McCombie W.R."/>
            <person name="Ouyang S."/>
            <person name="Schwartz D.C."/>
            <person name="Tanaka T."/>
            <person name="Wu J."/>
            <person name="Zhou S."/>
            <person name="Childs K.L."/>
            <person name="Davidson R.M."/>
            <person name="Lin H."/>
            <person name="Quesada-Ocampo L."/>
            <person name="Vaillancourt B."/>
            <person name="Sakai H."/>
            <person name="Lee S.S."/>
            <person name="Kim J."/>
            <person name="Numa H."/>
            <person name="Itoh T."/>
            <person name="Buell C.R."/>
            <person name="Matsumoto T."/>
        </authorList>
    </citation>
    <scope>NUCLEOTIDE SEQUENCE [LARGE SCALE GENOMIC DNA]</scope>
    <source>
        <strain evidence="2">cv. Nipponbare</strain>
    </source>
</reference>
<proteinExistence type="predicted"/>
<evidence type="ECO:0000313" key="1">
    <source>
        <dbReference type="EMBL" id="BAS81678.1"/>
    </source>
</evidence>
<dbReference type="PaxDb" id="39947-A0A0P0VRG6"/>
<dbReference type="Gramene" id="Os02t0825367-00">
    <property type="protein sequence ID" value="Os02t0825367-00"/>
    <property type="gene ID" value="Os02g0825367"/>
</dbReference>
<dbReference type="Proteomes" id="UP000059680">
    <property type="component" value="Chromosome 2"/>
</dbReference>
<organism evidence="1 2">
    <name type="scientific">Oryza sativa subsp. japonica</name>
    <name type="common">Rice</name>
    <dbReference type="NCBI Taxonomy" id="39947"/>
    <lineage>
        <taxon>Eukaryota</taxon>
        <taxon>Viridiplantae</taxon>
        <taxon>Streptophyta</taxon>
        <taxon>Embryophyta</taxon>
        <taxon>Tracheophyta</taxon>
        <taxon>Spermatophyta</taxon>
        <taxon>Magnoliopsida</taxon>
        <taxon>Liliopsida</taxon>
        <taxon>Poales</taxon>
        <taxon>Poaceae</taxon>
        <taxon>BOP clade</taxon>
        <taxon>Oryzoideae</taxon>
        <taxon>Oryzeae</taxon>
        <taxon>Oryzinae</taxon>
        <taxon>Oryza</taxon>
        <taxon>Oryza sativa</taxon>
    </lineage>
</organism>
<dbReference type="InParanoid" id="A0A0P0VRG6"/>